<dbReference type="InterPro" id="IPR000807">
    <property type="entry name" value="ImidazoleglycerolP_deHydtase"/>
</dbReference>
<dbReference type="GO" id="GO:0005737">
    <property type="term" value="C:cytoplasm"/>
    <property type="evidence" value="ECO:0007669"/>
    <property type="project" value="UniProtKB-SubCell"/>
</dbReference>
<dbReference type="AlphaFoldDB" id="A0AB38ZAE1"/>
<dbReference type="EC" id="4.2.1.19" evidence="6"/>
<keyword evidence="4 6" id="KW-0368">Histidine biosynthesis</keyword>
<dbReference type="FunFam" id="3.30.230.40:FF:000003">
    <property type="entry name" value="Imidazoleglycerol-phosphate dehydratase HisB"/>
    <property type="match status" value="1"/>
</dbReference>
<dbReference type="InterPro" id="IPR020568">
    <property type="entry name" value="Ribosomal_Su5_D2-typ_SF"/>
</dbReference>
<dbReference type="InterPro" id="IPR020565">
    <property type="entry name" value="ImidazoleglycerP_deHydtase_CS"/>
</dbReference>
<dbReference type="RefSeq" id="WP_279115660.1">
    <property type="nucleotide sequence ID" value="NZ_CP141531.1"/>
</dbReference>
<dbReference type="EMBL" id="CP141531">
    <property type="protein sequence ID" value="WRO07531.1"/>
    <property type="molecule type" value="Genomic_DNA"/>
</dbReference>
<dbReference type="NCBIfam" id="NF002116">
    <property type="entry name" value="PRK00951.2-6"/>
    <property type="match status" value="1"/>
</dbReference>
<dbReference type="NCBIfam" id="NF002114">
    <property type="entry name" value="PRK00951.2-4"/>
    <property type="match status" value="1"/>
</dbReference>
<dbReference type="NCBIfam" id="NF002111">
    <property type="entry name" value="PRK00951.2-1"/>
    <property type="match status" value="1"/>
</dbReference>
<evidence type="ECO:0000256" key="1">
    <source>
        <dbReference type="ARBA" id="ARBA00005047"/>
    </source>
</evidence>
<evidence type="ECO:0000256" key="5">
    <source>
        <dbReference type="ARBA" id="ARBA00023239"/>
    </source>
</evidence>
<evidence type="ECO:0000256" key="4">
    <source>
        <dbReference type="ARBA" id="ARBA00023102"/>
    </source>
</evidence>
<comment type="similarity">
    <text evidence="6">Belongs to the imidazoleglycerol-phosphate dehydratase family.</text>
</comment>
<dbReference type="Gene3D" id="3.30.230.40">
    <property type="entry name" value="Imidazole glycerol phosphate dehydratase, domain 1"/>
    <property type="match status" value="2"/>
</dbReference>
<sequence length="196" mass="21377">MTKRTASIKRQTTETTISLSLNLDGSGQAEMCTGVRLFDHMLSQLAKHGLFDINISANGDDIHHLVEDVALTLGKAFNEALGERKGIVRMADATVPMDDSLATVALDLSGRGYAVVDLPFSKNDLTGFPTDLVRHFLETFAIEGRFNLHARILYGSNDHHKAEALFKALARALDKATSLDPRREGIAPSTKGMLEN</sequence>
<keyword evidence="5 6" id="KW-0456">Lyase</keyword>
<dbReference type="GO" id="GO:0000105">
    <property type="term" value="P:L-histidine biosynthetic process"/>
    <property type="evidence" value="ECO:0007669"/>
    <property type="project" value="UniProtKB-UniRule"/>
</dbReference>
<comment type="pathway">
    <text evidence="1 6">Amino-acid biosynthesis; L-histidine biosynthesis; L-histidine from 5-phospho-alpha-D-ribose 1-diphosphate: step 6/9.</text>
</comment>
<comment type="catalytic activity">
    <reaction evidence="6">
        <text>D-erythro-1-(imidazol-4-yl)glycerol 3-phosphate = 3-(imidazol-4-yl)-2-oxopropyl phosphate + H2O</text>
        <dbReference type="Rhea" id="RHEA:11040"/>
        <dbReference type="ChEBI" id="CHEBI:15377"/>
        <dbReference type="ChEBI" id="CHEBI:57766"/>
        <dbReference type="ChEBI" id="CHEBI:58278"/>
        <dbReference type="EC" id="4.2.1.19"/>
    </reaction>
</comment>
<dbReference type="Proteomes" id="UP001327986">
    <property type="component" value="Chromosome"/>
</dbReference>
<dbReference type="SUPFAM" id="SSF54211">
    <property type="entry name" value="Ribosomal protein S5 domain 2-like"/>
    <property type="match status" value="2"/>
</dbReference>
<dbReference type="PANTHER" id="PTHR23133">
    <property type="entry name" value="IMIDAZOLEGLYCEROL-PHOSPHATE DEHYDRATASE HIS7"/>
    <property type="match status" value="1"/>
</dbReference>
<gene>
    <name evidence="6 7" type="primary">hisB</name>
    <name evidence="7" type="ORF">VLL09_01160</name>
</gene>
<dbReference type="InterPro" id="IPR038494">
    <property type="entry name" value="IGPD_sf"/>
</dbReference>
<proteinExistence type="inferred from homology"/>
<accession>A0AB38ZAE1</accession>
<keyword evidence="3 6" id="KW-0028">Amino-acid biosynthesis</keyword>
<dbReference type="PANTHER" id="PTHR23133:SF2">
    <property type="entry name" value="IMIDAZOLEGLYCEROL-PHOSPHATE DEHYDRATASE"/>
    <property type="match status" value="1"/>
</dbReference>
<dbReference type="GO" id="GO:0004424">
    <property type="term" value="F:imidazoleglycerol-phosphate dehydratase activity"/>
    <property type="evidence" value="ECO:0007669"/>
    <property type="project" value="UniProtKB-UniRule"/>
</dbReference>
<evidence type="ECO:0000256" key="3">
    <source>
        <dbReference type="ARBA" id="ARBA00022605"/>
    </source>
</evidence>
<evidence type="ECO:0000313" key="7">
    <source>
        <dbReference type="EMBL" id="WRO07531.1"/>
    </source>
</evidence>
<protein>
    <recommendedName>
        <fullName evidence="2 6">Imidazoleglycerol-phosphate dehydratase</fullName>
        <shortName evidence="6">IGPD</shortName>
        <ecNumber evidence="6">4.2.1.19</ecNumber>
    </recommendedName>
</protein>
<dbReference type="PROSITE" id="PS00955">
    <property type="entry name" value="IGP_DEHYDRATASE_2"/>
    <property type="match status" value="1"/>
</dbReference>
<name>A0AB38ZAE1_9CHLR</name>
<dbReference type="FunFam" id="3.30.230.40:FF:000001">
    <property type="entry name" value="Imidazoleglycerol-phosphate dehydratase HisB"/>
    <property type="match status" value="1"/>
</dbReference>
<evidence type="ECO:0000256" key="2">
    <source>
        <dbReference type="ARBA" id="ARBA00016664"/>
    </source>
</evidence>
<organism evidence="7 8">
    <name type="scientific">Dehalococcoides mccartyi</name>
    <dbReference type="NCBI Taxonomy" id="61435"/>
    <lineage>
        <taxon>Bacteria</taxon>
        <taxon>Bacillati</taxon>
        <taxon>Chloroflexota</taxon>
        <taxon>Dehalococcoidia</taxon>
        <taxon>Dehalococcoidales</taxon>
        <taxon>Dehalococcoidaceae</taxon>
        <taxon>Dehalococcoides</taxon>
    </lineage>
</organism>
<dbReference type="HAMAP" id="MF_00076">
    <property type="entry name" value="HisB"/>
    <property type="match status" value="1"/>
</dbReference>
<reference evidence="7" key="1">
    <citation type="submission" date="2023-12" db="EMBL/GenBank/DDBJ databases">
        <title>Isolation of organohalide respiring bacteria Dehalococcoides mccartyi strain GPTCE1 in groundwater collected near a chemical plant in Suzhou, China.</title>
        <authorList>
            <person name="Liu G."/>
        </authorList>
    </citation>
    <scope>NUCLEOTIDE SEQUENCE</scope>
    <source>
        <strain evidence="7">GPTCE1</strain>
    </source>
</reference>
<evidence type="ECO:0000256" key="6">
    <source>
        <dbReference type="HAMAP-Rule" id="MF_00076"/>
    </source>
</evidence>
<keyword evidence="6" id="KW-0963">Cytoplasm</keyword>
<dbReference type="CDD" id="cd07914">
    <property type="entry name" value="IGPD"/>
    <property type="match status" value="1"/>
</dbReference>
<comment type="subcellular location">
    <subcellularLocation>
        <location evidence="6">Cytoplasm</location>
    </subcellularLocation>
</comment>
<dbReference type="Pfam" id="PF00475">
    <property type="entry name" value="IGPD"/>
    <property type="match status" value="1"/>
</dbReference>
<evidence type="ECO:0000313" key="8">
    <source>
        <dbReference type="Proteomes" id="UP001327986"/>
    </source>
</evidence>